<feature type="region of interest" description="Disordered" evidence="1">
    <location>
        <begin position="75"/>
        <end position="117"/>
    </location>
</feature>
<evidence type="ECO:0000313" key="3">
    <source>
        <dbReference type="Proteomes" id="UP000075225"/>
    </source>
</evidence>
<dbReference type="EMBL" id="AHZP02002143">
    <property type="protein sequence ID" value="KYK64873.1"/>
    <property type="molecule type" value="Genomic_DNA"/>
</dbReference>
<gene>
    <name evidence="2" type="ORF">TGPRC2_267700</name>
</gene>
<dbReference type="Proteomes" id="UP000075225">
    <property type="component" value="Unassembled WGS sequence"/>
</dbReference>
<dbReference type="VEuPathDB" id="ToxoDB:TGPRC2_267700"/>
<comment type="caution">
    <text evidence="2">The sequence shown here is derived from an EMBL/GenBank/DDBJ whole genome shotgun (WGS) entry which is preliminary data.</text>
</comment>
<name>A0A151H6I1_TOXGO</name>
<reference evidence="3" key="1">
    <citation type="submission" date="2016-03" db="EMBL/GenBank/DDBJ databases">
        <authorList>
            <person name="Sibley D."/>
            <person name="Venepally P."/>
            <person name="Karamycheva S."/>
            <person name="Hadjithomas M."/>
            <person name="Khan A."/>
            <person name="Brunk B."/>
            <person name="Roos D."/>
            <person name="Caler E."/>
            <person name="Lorenzi H."/>
        </authorList>
    </citation>
    <scope>NUCLEOTIDE SEQUENCE [LARGE SCALE GENOMIC DNA]</scope>
    <source>
        <strain evidence="3">TgCatPRC2</strain>
    </source>
</reference>
<accession>A0A151H6I1</accession>
<proteinExistence type="predicted"/>
<dbReference type="AlphaFoldDB" id="A0A151H6I1"/>
<evidence type="ECO:0000256" key="1">
    <source>
        <dbReference type="SAM" id="MobiDB-lite"/>
    </source>
</evidence>
<feature type="compositionally biased region" description="Low complexity" evidence="1">
    <location>
        <begin position="76"/>
        <end position="106"/>
    </location>
</feature>
<feature type="region of interest" description="Disordered" evidence="1">
    <location>
        <begin position="161"/>
        <end position="213"/>
    </location>
</feature>
<feature type="compositionally biased region" description="Basic and acidic residues" evidence="1">
    <location>
        <begin position="180"/>
        <end position="207"/>
    </location>
</feature>
<sequence length="262" mass="28873">MPASSLGDLPYLLRQRFEALRHGYANSSLFTKNATFVVLGAVAGYFVGKAERQRRLAEGDLNRNVHVTFYTLPHTPSLSSSAPSSSSSSSPSSSPPSSSSPSSSSSVGSEEKVQEWRQARKAFEQEWNRGARAVQRLPGYSWTQIYRLSPQQPQVFPFVSPGPRATERRGVLGDASAPRAAEERTKGRPSGGREEGAETEQRGREGTPHPPDYIQLRQWFGDASEREKERARDASDVAAMCVEAEKAEYEIVVDDSLVRIIQ</sequence>
<evidence type="ECO:0000313" key="2">
    <source>
        <dbReference type="EMBL" id="KYK64873.1"/>
    </source>
</evidence>
<organism evidence="2 3">
    <name type="scientific">Toxoplasma gondii TgCatPRC2</name>
    <dbReference type="NCBI Taxonomy" id="1130821"/>
    <lineage>
        <taxon>Eukaryota</taxon>
        <taxon>Sar</taxon>
        <taxon>Alveolata</taxon>
        <taxon>Apicomplexa</taxon>
        <taxon>Conoidasida</taxon>
        <taxon>Coccidia</taxon>
        <taxon>Eucoccidiorida</taxon>
        <taxon>Eimeriorina</taxon>
        <taxon>Sarcocystidae</taxon>
        <taxon>Toxoplasma</taxon>
    </lineage>
</organism>
<protein>
    <submittedName>
        <fullName evidence="2">Uncharacterized protein</fullName>
    </submittedName>
</protein>
<dbReference type="OrthoDB" id="331024at2759"/>